<protein>
    <recommendedName>
        <fullName evidence="2">Methyltransferase type 11 domain-containing protein</fullName>
    </recommendedName>
</protein>
<dbReference type="InterPro" id="IPR029063">
    <property type="entry name" value="SAM-dependent_MTases_sf"/>
</dbReference>
<dbReference type="EMBL" id="LT828648">
    <property type="protein sequence ID" value="SLM47451.1"/>
    <property type="molecule type" value="Genomic_DNA"/>
</dbReference>
<evidence type="ECO:0000313" key="3">
    <source>
        <dbReference type="EMBL" id="SLM47451.1"/>
    </source>
</evidence>
<dbReference type="OrthoDB" id="9772751at2"/>
<accession>A0A1W1I3B2</accession>
<feature type="compositionally biased region" description="Polar residues" evidence="1">
    <location>
        <begin position="250"/>
        <end position="260"/>
    </location>
</feature>
<feature type="region of interest" description="Disordered" evidence="1">
    <location>
        <begin position="242"/>
        <end position="274"/>
    </location>
</feature>
<organism evidence="3 4">
    <name type="scientific">Nitrospira japonica</name>
    <dbReference type="NCBI Taxonomy" id="1325564"/>
    <lineage>
        <taxon>Bacteria</taxon>
        <taxon>Pseudomonadati</taxon>
        <taxon>Nitrospirota</taxon>
        <taxon>Nitrospiria</taxon>
        <taxon>Nitrospirales</taxon>
        <taxon>Nitrospiraceae</taxon>
        <taxon>Nitrospira</taxon>
    </lineage>
</organism>
<sequence>MPTTYTERFARNTELIHAYAGDNSPRMAEIKHLYAILKRLNAKHVLNVPFEGNLVKTIARTEAITFADFIVPDTLDEWNIIQTDYELTGIPRDHFDAVLSIAGIHHLTDQEQLQFIVATRQVLRRGGRLLMVEVTSESSTSRFLDTFVGRYTPTGHTGNYLKDDFVGVLSQAGYRRITRKTIVHEWIFAHEEHLYIWMTKFFGIRVSKPVLLRHVRDLLGMRRSGNGLKIDWRLDFVSAETEKMPRKISSLRSPGKTSPSRLPADASTRRRVSA</sequence>
<dbReference type="SUPFAM" id="SSF53335">
    <property type="entry name" value="S-adenosyl-L-methionine-dependent methyltransferases"/>
    <property type="match status" value="1"/>
</dbReference>
<dbReference type="STRING" id="1325564.NSJP_1279"/>
<evidence type="ECO:0000313" key="4">
    <source>
        <dbReference type="Proteomes" id="UP000192042"/>
    </source>
</evidence>
<evidence type="ECO:0000259" key="2">
    <source>
        <dbReference type="Pfam" id="PF08241"/>
    </source>
</evidence>
<evidence type="ECO:0000256" key="1">
    <source>
        <dbReference type="SAM" id="MobiDB-lite"/>
    </source>
</evidence>
<dbReference type="RefSeq" id="WP_155969924.1">
    <property type="nucleotide sequence ID" value="NZ_LT828648.1"/>
</dbReference>
<dbReference type="Proteomes" id="UP000192042">
    <property type="component" value="Chromosome I"/>
</dbReference>
<dbReference type="Pfam" id="PF08241">
    <property type="entry name" value="Methyltransf_11"/>
    <property type="match status" value="1"/>
</dbReference>
<dbReference type="AlphaFoldDB" id="A0A1W1I3B2"/>
<name>A0A1W1I3B2_9BACT</name>
<dbReference type="Gene3D" id="3.40.50.150">
    <property type="entry name" value="Vaccinia Virus protein VP39"/>
    <property type="match status" value="1"/>
</dbReference>
<dbReference type="GO" id="GO:0008757">
    <property type="term" value="F:S-adenosylmethionine-dependent methyltransferase activity"/>
    <property type="evidence" value="ECO:0007669"/>
    <property type="project" value="InterPro"/>
</dbReference>
<keyword evidence="4" id="KW-1185">Reference proteome</keyword>
<dbReference type="KEGG" id="nja:NSJP_1279"/>
<proteinExistence type="predicted"/>
<reference evidence="3 4" key="1">
    <citation type="submission" date="2017-03" db="EMBL/GenBank/DDBJ databases">
        <authorList>
            <person name="Afonso C.L."/>
            <person name="Miller P.J."/>
            <person name="Scott M.A."/>
            <person name="Spackman E."/>
            <person name="Goraichik I."/>
            <person name="Dimitrov K.M."/>
            <person name="Suarez D.L."/>
            <person name="Swayne D.E."/>
        </authorList>
    </citation>
    <scope>NUCLEOTIDE SEQUENCE [LARGE SCALE GENOMIC DNA]</scope>
    <source>
        <strain evidence="3">Genome sequencing of Nitrospira japonica strain NJ11</strain>
    </source>
</reference>
<dbReference type="InterPro" id="IPR013216">
    <property type="entry name" value="Methyltransf_11"/>
</dbReference>
<feature type="domain" description="Methyltransferase type 11" evidence="2">
    <location>
        <begin position="78"/>
        <end position="130"/>
    </location>
</feature>
<gene>
    <name evidence="3" type="ORF">NSJP_1279</name>
</gene>